<dbReference type="AlphaFoldDB" id="A0A329RII5"/>
<dbReference type="EMBL" id="RCMV01001429">
    <property type="protein sequence ID" value="KAG3208655.1"/>
    <property type="molecule type" value="Genomic_DNA"/>
</dbReference>
<sequence length="114" mass="13242">MIVWTHNSCKELRLTRFHPTVLYQDNQAAITVLTEIKGNNKTKSVNLKYHKARDYHERGEFEARYCPSTDMLADVSTKPLGLTLFKKFRQQLNVMPIPMVVDEDKEDCRDQLAG</sequence>
<gene>
    <name evidence="6" type="ORF">PC110_g19039</name>
    <name evidence="1" type="ORF">PC113_g21139</name>
    <name evidence="2" type="ORF">PC115_g20854</name>
    <name evidence="3" type="ORF">PC117_g23217</name>
    <name evidence="4" type="ORF">PC118_g20023</name>
    <name evidence="5" type="ORF">PC129_g20327</name>
</gene>
<reference evidence="6 7" key="1">
    <citation type="submission" date="2018-01" db="EMBL/GenBank/DDBJ databases">
        <title>Draft genome of the strawberry crown rot pathogen Phytophthora cactorum.</title>
        <authorList>
            <person name="Armitage A.D."/>
            <person name="Lysoe E."/>
            <person name="Nellist C.F."/>
            <person name="Harrison R.J."/>
            <person name="Brurberg M.B."/>
        </authorList>
    </citation>
    <scope>NUCLEOTIDE SEQUENCE [LARGE SCALE GENOMIC DNA]</scope>
    <source>
        <strain evidence="6 7">10300</strain>
    </source>
</reference>
<evidence type="ECO:0000313" key="7">
    <source>
        <dbReference type="Proteomes" id="UP000251314"/>
    </source>
</evidence>
<evidence type="ECO:0000313" key="6">
    <source>
        <dbReference type="EMBL" id="RAW24535.1"/>
    </source>
</evidence>
<reference evidence="1" key="2">
    <citation type="submission" date="2018-10" db="EMBL/GenBank/DDBJ databases">
        <title>Effector identification in a new, highly contiguous assembly of the strawberry crown rot pathogen Phytophthora cactorum.</title>
        <authorList>
            <person name="Armitage A.D."/>
            <person name="Nellist C.F."/>
            <person name="Bates H."/>
            <person name="Vickerstaff R.J."/>
            <person name="Harrison R.J."/>
        </authorList>
    </citation>
    <scope>NUCLEOTIDE SEQUENCE</scope>
    <source>
        <strain evidence="1">15-7</strain>
        <strain evidence="2">4032</strain>
        <strain evidence="3">4040</strain>
        <strain evidence="4">P415</strain>
        <strain evidence="5">P421</strain>
    </source>
</reference>
<evidence type="ECO:0000313" key="2">
    <source>
        <dbReference type="EMBL" id="KAG2885904.1"/>
    </source>
</evidence>
<evidence type="ECO:0000313" key="5">
    <source>
        <dbReference type="EMBL" id="KAG3208655.1"/>
    </source>
</evidence>
<dbReference type="CDD" id="cd09272">
    <property type="entry name" value="RNase_HI_RT_Ty1"/>
    <property type="match status" value="1"/>
</dbReference>
<dbReference type="Proteomes" id="UP000735874">
    <property type="component" value="Unassembled WGS sequence"/>
</dbReference>
<dbReference type="Proteomes" id="UP000760860">
    <property type="component" value="Unassembled WGS sequence"/>
</dbReference>
<evidence type="ECO:0000313" key="3">
    <source>
        <dbReference type="EMBL" id="KAG2895662.1"/>
    </source>
</evidence>
<evidence type="ECO:0000313" key="1">
    <source>
        <dbReference type="EMBL" id="KAG2830229.1"/>
    </source>
</evidence>
<dbReference type="EMBL" id="MJFZ01000870">
    <property type="protein sequence ID" value="RAW24535.1"/>
    <property type="molecule type" value="Genomic_DNA"/>
</dbReference>
<keyword evidence="7" id="KW-1185">Reference proteome</keyword>
<proteinExistence type="predicted"/>
<dbReference type="Proteomes" id="UP000251314">
    <property type="component" value="Unassembled WGS sequence"/>
</dbReference>
<dbReference type="Proteomes" id="UP000774804">
    <property type="component" value="Unassembled WGS sequence"/>
</dbReference>
<dbReference type="EMBL" id="RCMK01001380">
    <property type="protein sequence ID" value="KAG2895662.1"/>
    <property type="molecule type" value="Genomic_DNA"/>
</dbReference>
<evidence type="ECO:0000313" key="4">
    <source>
        <dbReference type="EMBL" id="KAG2964953.1"/>
    </source>
</evidence>
<dbReference type="Proteomes" id="UP000697107">
    <property type="component" value="Unassembled WGS sequence"/>
</dbReference>
<comment type="caution">
    <text evidence="6">The sequence shown here is derived from an EMBL/GenBank/DDBJ whole genome shotgun (WGS) entry which is preliminary data.</text>
</comment>
<evidence type="ECO:0008006" key="8">
    <source>
        <dbReference type="Google" id="ProtNLM"/>
    </source>
</evidence>
<protein>
    <recommendedName>
        <fullName evidence="8">Reverse transcriptase Ty1/copia-type domain-containing protein</fullName>
    </recommendedName>
</protein>
<organism evidence="6 7">
    <name type="scientific">Phytophthora cactorum</name>
    <dbReference type="NCBI Taxonomy" id="29920"/>
    <lineage>
        <taxon>Eukaryota</taxon>
        <taxon>Sar</taxon>
        <taxon>Stramenopiles</taxon>
        <taxon>Oomycota</taxon>
        <taxon>Peronosporomycetes</taxon>
        <taxon>Peronosporales</taxon>
        <taxon>Peronosporaceae</taxon>
        <taxon>Phytophthora</taxon>
    </lineage>
</organism>
<dbReference type="EMBL" id="RCML01001157">
    <property type="protein sequence ID" value="KAG2964953.1"/>
    <property type="molecule type" value="Genomic_DNA"/>
</dbReference>
<dbReference type="EMBL" id="RCMI01001380">
    <property type="protein sequence ID" value="KAG2885904.1"/>
    <property type="molecule type" value="Genomic_DNA"/>
</dbReference>
<dbReference type="VEuPathDB" id="FungiDB:PC110_g19039"/>
<dbReference type="STRING" id="29920.A0A329RII5"/>
<dbReference type="Proteomes" id="UP000736787">
    <property type="component" value="Unassembled WGS sequence"/>
</dbReference>
<dbReference type="EMBL" id="RCMG01001323">
    <property type="protein sequence ID" value="KAG2830229.1"/>
    <property type="molecule type" value="Genomic_DNA"/>
</dbReference>
<dbReference type="OrthoDB" id="97986at2759"/>
<accession>A0A329RII5</accession>
<name>A0A329RII5_9STRA</name>